<evidence type="ECO:0000256" key="14">
    <source>
        <dbReference type="SAM" id="MobiDB-lite"/>
    </source>
</evidence>
<keyword evidence="5" id="KW-0287">Flowering</keyword>
<keyword evidence="8" id="KW-0804">Transcription</keyword>
<keyword evidence="6 12" id="KW-0238">DNA-binding</keyword>
<evidence type="ECO:0000256" key="7">
    <source>
        <dbReference type="ARBA" id="ARBA00023155"/>
    </source>
</evidence>
<evidence type="ECO:0000256" key="11">
    <source>
        <dbReference type="ARBA" id="ARBA00068485"/>
    </source>
</evidence>
<dbReference type="FunCoup" id="A0A251RU93">
    <property type="interactions" value="384"/>
</dbReference>
<sequence length="398" mass="44022">MASSNRHWPSMFKSKSTYTTPQDQQWQSHGSNHRSSPYTSGCDQRNPEPKPRWNPRPEQIGILESIFNSGLVNPPRDEIRRIRARLQEYGQVGDANVFYWFQNRKSRSKYKNRQLQKSQNHQSSPLYGGIMAAATTSSSSSSGKSSSKSVEFFLNSPTASVNQQPQACVGEGGGNSLHQHHGEFFQDSFLFPVVQQKPVAPSAASFAQGFCFPEPGTMIDQVNHHMNDDHTVVSRCGMLPTDLMMNHQYGIQSKNSRGKDVEEENSIKMLSHNTTTTTTPLSPLAVPTLIVPPAPTTIVPSTLNDHQGVEEAGRRKSIVFVNDVPYEVDVGPFNIKEAFGDNVVLIDSSGQTVVTDEWGVTLQSLQHGAFYNLVRSSTYDHAGTVDNMVHSIPSTSLI</sequence>
<dbReference type="PROSITE" id="PS50071">
    <property type="entry name" value="HOMEOBOX_2"/>
    <property type="match status" value="1"/>
</dbReference>
<proteinExistence type="inferred from homology"/>
<evidence type="ECO:0000256" key="4">
    <source>
        <dbReference type="ARBA" id="ARBA00023015"/>
    </source>
</evidence>
<dbReference type="OMA" id="LQHGAYY"/>
<keyword evidence="9 12" id="KW-0539">Nucleus</keyword>
<name>A0A251RU93_HELAN</name>
<organism evidence="16 17">
    <name type="scientific">Helianthus annuus</name>
    <name type="common">Common sunflower</name>
    <dbReference type="NCBI Taxonomy" id="4232"/>
    <lineage>
        <taxon>Eukaryota</taxon>
        <taxon>Viridiplantae</taxon>
        <taxon>Streptophyta</taxon>
        <taxon>Embryophyta</taxon>
        <taxon>Tracheophyta</taxon>
        <taxon>Spermatophyta</taxon>
        <taxon>Magnoliopsida</taxon>
        <taxon>eudicotyledons</taxon>
        <taxon>Gunneridae</taxon>
        <taxon>Pentapetalae</taxon>
        <taxon>asterids</taxon>
        <taxon>campanulids</taxon>
        <taxon>Asterales</taxon>
        <taxon>Asteraceae</taxon>
        <taxon>Asteroideae</taxon>
        <taxon>Heliantheae alliance</taxon>
        <taxon>Heliantheae</taxon>
        <taxon>Helianthus</taxon>
    </lineage>
</organism>
<dbReference type="GO" id="GO:0050793">
    <property type="term" value="P:regulation of developmental process"/>
    <property type="evidence" value="ECO:0007669"/>
    <property type="project" value="InterPro"/>
</dbReference>
<accession>A0A251RU93</accession>
<keyword evidence="4" id="KW-0805">Transcription regulation</keyword>
<dbReference type="InterPro" id="IPR009057">
    <property type="entry name" value="Homeodomain-like_sf"/>
</dbReference>
<dbReference type="Proteomes" id="UP000215914">
    <property type="component" value="Chromosome 17"/>
</dbReference>
<evidence type="ECO:0000256" key="3">
    <source>
        <dbReference type="ARBA" id="ARBA00022782"/>
    </source>
</evidence>
<dbReference type="GO" id="GO:0005634">
    <property type="term" value="C:nucleus"/>
    <property type="evidence" value="ECO:0000318"/>
    <property type="project" value="GO_Central"/>
</dbReference>
<dbReference type="GO" id="GO:0009908">
    <property type="term" value="P:flower development"/>
    <property type="evidence" value="ECO:0007669"/>
    <property type="project" value="UniProtKB-KW"/>
</dbReference>
<evidence type="ECO:0000256" key="13">
    <source>
        <dbReference type="RuleBase" id="RU000682"/>
    </source>
</evidence>
<dbReference type="GO" id="GO:0003700">
    <property type="term" value="F:DNA-binding transcription factor activity"/>
    <property type="evidence" value="ECO:0007669"/>
    <property type="project" value="InterPro"/>
</dbReference>
<keyword evidence="7 12" id="KW-0371">Homeobox</keyword>
<dbReference type="GO" id="GO:0000976">
    <property type="term" value="F:transcription cis-regulatory region binding"/>
    <property type="evidence" value="ECO:0000318"/>
    <property type="project" value="GO_Central"/>
</dbReference>
<evidence type="ECO:0000313" key="16">
    <source>
        <dbReference type="EMBL" id="OTF87434.1"/>
    </source>
</evidence>
<comment type="subcellular location">
    <subcellularLocation>
        <location evidence="1 12 13">Nucleus</location>
    </subcellularLocation>
</comment>
<dbReference type="FunFam" id="1.10.10.60:FF:000118">
    <property type="entry name" value="WUSCHEL-related homeobox 11"/>
    <property type="match status" value="1"/>
</dbReference>
<reference evidence="17" key="1">
    <citation type="journal article" date="2017" name="Nature">
        <title>The sunflower genome provides insights into oil metabolism, flowering and Asterid evolution.</title>
        <authorList>
            <person name="Badouin H."/>
            <person name="Gouzy J."/>
            <person name="Grassa C.J."/>
            <person name="Murat F."/>
            <person name="Staton S.E."/>
            <person name="Cottret L."/>
            <person name="Lelandais-Briere C."/>
            <person name="Owens G.L."/>
            <person name="Carrere S."/>
            <person name="Mayjonade B."/>
            <person name="Legrand L."/>
            <person name="Gill N."/>
            <person name="Kane N.C."/>
            <person name="Bowers J.E."/>
            <person name="Hubner S."/>
            <person name="Bellec A."/>
            <person name="Berard A."/>
            <person name="Berges H."/>
            <person name="Blanchet N."/>
            <person name="Boniface M.C."/>
            <person name="Brunel D."/>
            <person name="Catrice O."/>
            <person name="Chaidir N."/>
            <person name="Claudel C."/>
            <person name="Donnadieu C."/>
            <person name="Faraut T."/>
            <person name="Fievet G."/>
            <person name="Helmstetter N."/>
            <person name="King M."/>
            <person name="Knapp S.J."/>
            <person name="Lai Z."/>
            <person name="Le Paslier M.C."/>
            <person name="Lippi Y."/>
            <person name="Lorenzon L."/>
            <person name="Mandel J.R."/>
            <person name="Marage G."/>
            <person name="Marchand G."/>
            <person name="Marquand E."/>
            <person name="Bret-Mestries E."/>
            <person name="Morien E."/>
            <person name="Nambeesan S."/>
            <person name="Nguyen T."/>
            <person name="Pegot-Espagnet P."/>
            <person name="Pouilly N."/>
            <person name="Raftis F."/>
            <person name="Sallet E."/>
            <person name="Schiex T."/>
            <person name="Thomas J."/>
            <person name="Vandecasteele C."/>
            <person name="Vares D."/>
            <person name="Vear F."/>
            <person name="Vautrin S."/>
            <person name="Crespi M."/>
            <person name="Mangin B."/>
            <person name="Burke J.M."/>
            <person name="Salse J."/>
            <person name="Munos S."/>
            <person name="Vincourt P."/>
            <person name="Rieseberg L.H."/>
            <person name="Langlade N.B."/>
        </authorList>
    </citation>
    <scope>NUCLEOTIDE SEQUENCE [LARGE SCALE GENOMIC DNA]</scope>
    <source>
        <strain evidence="17">cv. SF193</strain>
    </source>
</reference>
<evidence type="ECO:0000256" key="8">
    <source>
        <dbReference type="ARBA" id="ARBA00023163"/>
    </source>
</evidence>
<dbReference type="STRING" id="4232.A0A251RU93"/>
<evidence type="ECO:0000256" key="12">
    <source>
        <dbReference type="PROSITE-ProRule" id="PRU00108"/>
    </source>
</evidence>
<dbReference type="SMART" id="SM00389">
    <property type="entry name" value="HOX"/>
    <property type="match status" value="1"/>
</dbReference>
<evidence type="ECO:0000256" key="6">
    <source>
        <dbReference type="ARBA" id="ARBA00023125"/>
    </source>
</evidence>
<gene>
    <name evidence="16" type="primary">WOX9</name>
    <name evidence="16" type="ORF">HannXRQ_Chr17g0561751</name>
</gene>
<dbReference type="InParanoid" id="A0A251RU93"/>
<dbReference type="Gene3D" id="1.10.10.60">
    <property type="entry name" value="Homeodomain-like"/>
    <property type="match status" value="1"/>
</dbReference>
<feature type="compositionally biased region" description="Polar residues" evidence="14">
    <location>
        <begin position="1"/>
        <end position="43"/>
    </location>
</feature>
<evidence type="ECO:0000259" key="15">
    <source>
        <dbReference type="PROSITE" id="PS50071"/>
    </source>
</evidence>
<dbReference type="EMBL" id="CM007906">
    <property type="protein sequence ID" value="OTF87434.1"/>
    <property type="molecule type" value="Genomic_DNA"/>
</dbReference>
<evidence type="ECO:0000256" key="5">
    <source>
        <dbReference type="ARBA" id="ARBA00023089"/>
    </source>
</evidence>
<evidence type="ECO:0000256" key="9">
    <source>
        <dbReference type="ARBA" id="ARBA00023242"/>
    </source>
</evidence>
<keyword evidence="17" id="KW-1185">Reference proteome</keyword>
<feature type="region of interest" description="Disordered" evidence="14">
    <location>
        <begin position="1"/>
        <end position="56"/>
    </location>
</feature>
<dbReference type="AlphaFoldDB" id="A0A251RU93"/>
<feature type="domain" description="Homeobox" evidence="15">
    <location>
        <begin position="46"/>
        <end position="111"/>
    </location>
</feature>
<dbReference type="GO" id="GO:0030154">
    <property type="term" value="P:cell differentiation"/>
    <property type="evidence" value="ECO:0007669"/>
    <property type="project" value="UniProtKB-KW"/>
</dbReference>
<dbReference type="Pfam" id="PF00046">
    <property type="entry name" value="Homeodomain"/>
    <property type="match status" value="1"/>
</dbReference>
<dbReference type="InterPro" id="IPR044557">
    <property type="entry name" value="WOX8/9-like"/>
</dbReference>
<keyword evidence="3" id="KW-0221">Differentiation</keyword>
<feature type="DNA-binding region" description="Homeobox" evidence="12">
    <location>
        <begin position="48"/>
        <end position="112"/>
    </location>
</feature>
<evidence type="ECO:0000313" key="17">
    <source>
        <dbReference type="Proteomes" id="UP000215914"/>
    </source>
</evidence>
<protein>
    <recommendedName>
        <fullName evidence="11">Protein WUSCHEL</fullName>
    </recommendedName>
</protein>
<dbReference type="PANTHER" id="PTHR47288:SF4">
    <property type="entry name" value="TRANSCRIPTION FACTOR HB-WOX FAMILY"/>
    <property type="match status" value="1"/>
</dbReference>
<dbReference type="PANTHER" id="PTHR47288">
    <property type="entry name" value="WUSCHEL-RELATED HOMEOBOX 9"/>
    <property type="match status" value="1"/>
</dbReference>
<evidence type="ECO:0000256" key="10">
    <source>
        <dbReference type="ARBA" id="ARBA00024040"/>
    </source>
</evidence>
<dbReference type="InterPro" id="IPR001356">
    <property type="entry name" value="HD"/>
</dbReference>
<evidence type="ECO:0000256" key="1">
    <source>
        <dbReference type="ARBA" id="ARBA00004123"/>
    </source>
</evidence>
<comment type="similarity">
    <text evidence="10">Belongs to the WUS homeobox family.</text>
</comment>
<evidence type="ECO:0000256" key="2">
    <source>
        <dbReference type="ARBA" id="ARBA00022473"/>
    </source>
</evidence>
<keyword evidence="2" id="KW-0217">Developmental protein</keyword>
<dbReference type="CDD" id="cd00086">
    <property type="entry name" value="homeodomain"/>
    <property type="match status" value="1"/>
</dbReference>
<dbReference type="SUPFAM" id="SSF46689">
    <property type="entry name" value="Homeodomain-like"/>
    <property type="match status" value="1"/>
</dbReference>